<reference evidence="10" key="1">
    <citation type="submission" date="2018-05" db="EMBL/GenBank/DDBJ databases">
        <authorList>
            <person name="Lanie J.A."/>
            <person name="Ng W.-L."/>
            <person name="Kazmierczak K.M."/>
            <person name="Andrzejewski T.M."/>
            <person name="Davidsen T.M."/>
            <person name="Wayne K.J."/>
            <person name="Tettelin H."/>
            <person name="Glass J.I."/>
            <person name="Rusch D."/>
            <person name="Podicherti R."/>
            <person name="Tsui H.-C.T."/>
            <person name="Winkler M.E."/>
        </authorList>
    </citation>
    <scope>NUCLEOTIDE SEQUENCE</scope>
</reference>
<evidence type="ECO:0000256" key="8">
    <source>
        <dbReference type="ARBA" id="ARBA00023136"/>
    </source>
</evidence>
<keyword evidence="6" id="KW-0653">Protein transport</keyword>
<evidence type="ECO:0000256" key="2">
    <source>
        <dbReference type="ARBA" id="ARBA00022448"/>
    </source>
</evidence>
<dbReference type="InterPro" id="IPR003400">
    <property type="entry name" value="ExbD"/>
</dbReference>
<keyword evidence="8 9" id="KW-0472">Membrane</keyword>
<dbReference type="GO" id="GO:0015031">
    <property type="term" value="P:protein transport"/>
    <property type="evidence" value="ECO:0007669"/>
    <property type="project" value="UniProtKB-KW"/>
</dbReference>
<keyword evidence="4" id="KW-0997">Cell inner membrane</keyword>
<accession>A0A382BMV9</accession>
<comment type="subcellular location">
    <subcellularLocation>
        <location evidence="1">Cell inner membrane</location>
        <topology evidence="1">Single-pass membrane protein</topology>
    </subcellularLocation>
</comment>
<evidence type="ECO:0000256" key="5">
    <source>
        <dbReference type="ARBA" id="ARBA00022692"/>
    </source>
</evidence>
<proteinExistence type="predicted"/>
<evidence type="ECO:0000256" key="6">
    <source>
        <dbReference type="ARBA" id="ARBA00022927"/>
    </source>
</evidence>
<evidence type="ECO:0000313" key="10">
    <source>
        <dbReference type="EMBL" id="SVB14712.1"/>
    </source>
</evidence>
<keyword evidence="7 9" id="KW-1133">Transmembrane helix</keyword>
<dbReference type="GO" id="GO:0005886">
    <property type="term" value="C:plasma membrane"/>
    <property type="evidence" value="ECO:0007669"/>
    <property type="project" value="UniProtKB-SubCell"/>
</dbReference>
<dbReference type="GO" id="GO:0022857">
    <property type="term" value="F:transmembrane transporter activity"/>
    <property type="evidence" value="ECO:0007669"/>
    <property type="project" value="InterPro"/>
</dbReference>
<evidence type="ECO:0008006" key="11">
    <source>
        <dbReference type="Google" id="ProtNLM"/>
    </source>
</evidence>
<keyword evidence="2" id="KW-0813">Transport</keyword>
<evidence type="ECO:0000256" key="7">
    <source>
        <dbReference type="ARBA" id="ARBA00022989"/>
    </source>
</evidence>
<gene>
    <name evidence="10" type="ORF">METZ01_LOCUS167566</name>
</gene>
<protein>
    <recommendedName>
        <fullName evidence="11">Biopolymer transporter ExbD</fullName>
    </recommendedName>
</protein>
<feature type="transmembrane region" description="Helical" evidence="9">
    <location>
        <begin position="21"/>
        <end position="39"/>
    </location>
</feature>
<dbReference type="Pfam" id="PF02472">
    <property type="entry name" value="ExbD"/>
    <property type="match status" value="1"/>
</dbReference>
<sequence>MRRFSQRNSLVTLSDLNVTPLIDLAFVLLIIFMITTPLLEHGLSLDLPEGGQPDRPLDKNDIRTVEVDQSGGYMLDNQSLSLDQIEQKLVADHQSNPNILVYVRADHRGTYGAIAAVLNRCEQNGITRVSLRTEPE</sequence>
<evidence type="ECO:0000256" key="9">
    <source>
        <dbReference type="SAM" id="Phobius"/>
    </source>
</evidence>
<dbReference type="Gene3D" id="3.30.420.270">
    <property type="match status" value="1"/>
</dbReference>
<dbReference type="PANTHER" id="PTHR30558">
    <property type="entry name" value="EXBD MEMBRANE COMPONENT OF PMF-DRIVEN MACROMOLECULE IMPORT SYSTEM"/>
    <property type="match status" value="1"/>
</dbReference>
<dbReference type="AlphaFoldDB" id="A0A382BMV9"/>
<evidence type="ECO:0000256" key="1">
    <source>
        <dbReference type="ARBA" id="ARBA00004377"/>
    </source>
</evidence>
<evidence type="ECO:0000256" key="3">
    <source>
        <dbReference type="ARBA" id="ARBA00022475"/>
    </source>
</evidence>
<dbReference type="PANTHER" id="PTHR30558:SF12">
    <property type="entry name" value="BIOPOLYMER TRANSPORT PROTEIN EXBD"/>
    <property type="match status" value="1"/>
</dbReference>
<dbReference type="EMBL" id="UINC01030390">
    <property type="protein sequence ID" value="SVB14712.1"/>
    <property type="molecule type" value="Genomic_DNA"/>
</dbReference>
<keyword evidence="5 9" id="KW-0812">Transmembrane</keyword>
<organism evidence="10">
    <name type="scientific">marine metagenome</name>
    <dbReference type="NCBI Taxonomy" id="408172"/>
    <lineage>
        <taxon>unclassified sequences</taxon>
        <taxon>metagenomes</taxon>
        <taxon>ecological metagenomes</taxon>
    </lineage>
</organism>
<name>A0A382BMV9_9ZZZZ</name>
<keyword evidence="3" id="KW-1003">Cell membrane</keyword>
<evidence type="ECO:0000256" key="4">
    <source>
        <dbReference type="ARBA" id="ARBA00022519"/>
    </source>
</evidence>